<dbReference type="InterPro" id="IPR036097">
    <property type="entry name" value="HisK_dim/P_sf"/>
</dbReference>
<organism evidence="14 15">
    <name type="scientific">Candidatus Paraprevotella stercoravium</name>
    <dbReference type="NCBI Taxonomy" id="2838725"/>
    <lineage>
        <taxon>Bacteria</taxon>
        <taxon>Pseudomonadati</taxon>
        <taxon>Bacteroidota</taxon>
        <taxon>Bacteroidia</taxon>
        <taxon>Bacteroidales</taxon>
        <taxon>Prevotellaceae</taxon>
        <taxon>Paraprevotella</taxon>
    </lineage>
</organism>
<protein>
    <recommendedName>
        <fullName evidence="3">histidine kinase</fullName>
        <ecNumber evidence="3">2.7.13.3</ecNumber>
    </recommendedName>
</protein>
<proteinExistence type="predicted"/>
<evidence type="ECO:0000259" key="13">
    <source>
        <dbReference type="PROSITE" id="PS50109"/>
    </source>
</evidence>
<dbReference type="AlphaFoldDB" id="A0A9E2P134"/>
<dbReference type="InterPro" id="IPR005467">
    <property type="entry name" value="His_kinase_dom"/>
</dbReference>
<dbReference type="InterPro" id="IPR004358">
    <property type="entry name" value="Sig_transdc_His_kin-like_C"/>
</dbReference>
<feature type="transmembrane region" description="Helical" evidence="12">
    <location>
        <begin position="12"/>
        <end position="31"/>
    </location>
</feature>
<dbReference type="PANTHER" id="PTHR45453:SF1">
    <property type="entry name" value="PHOSPHATE REGULON SENSOR PROTEIN PHOR"/>
    <property type="match status" value="1"/>
</dbReference>
<dbReference type="PROSITE" id="PS51257">
    <property type="entry name" value="PROKAR_LIPOPROTEIN"/>
    <property type="match status" value="1"/>
</dbReference>
<dbReference type="PROSITE" id="PS50109">
    <property type="entry name" value="HIS_KIN"/>
    <property type="match status" value="1"/>
</dbReference>
<dbReference type="Proteomes" id="UP000823865">
    <property type="component" value="Unassembled WGS sequence"/>
</dbReference>
<keyword evidence="8 14" id="KW-0418">Kinase</keyword>
<dbReference type="PRINTS" id="PR00344">
    <property type="entry name" value="BCTRLSENSOR"/>
</dbReference>
<name>A0A9E2P134_9BACT</name>
<evidence type="ECO:0000313" key="14">
    <source>
        <dbReference type="EMBL" id="MBU3853549.1"/>
    </source>
</evidence>
<keyword evidence="6" id="KW-0808">Transferase</keyword>
<dbReference type="Gene3D" id="3.30.565.10">
    <property type="entry name" value="Histidine kinase-like ATPase, C-terminal domain"/>
    <property type="match status" value="1"/>
</dbReference>
<dbReference type="GO" id="GO:0005524">
    <property type="term" value="F:ATP binding"/>
    <property type="evidence" value="ECO:0007669"/>
    <property type="project" value="UniProtKB-KW"/>
</dbReference>
<reference evidence="14" key="1">
    <citation type="journal article" date="2021" name="PeerJ">
        <title>Extensive microbial diversity within the chicken gut microbiome revealed by metagenomics and culture.</title>
        <authorList>
            <person name="Gilroy R."/>
            <person name="Ravi A."/>
            <person name="Getino M."/>
            <person name="Pursley I."/>
            <person name="Horton D.L."/>
            <person name="Alikhan N.F."/>
            <person name="Baker D."/>
            <person name="Gharbi K."/>
            <person name="Hall N."/>
            <person name="Watson M."/>
            <person name="Adriaenssens E.M."/>
            <person name="Foster-Nyarko E."/>
            <person name="Jarju S."/>
            <person name="Secka A."/>
            <person name="Antonio M."/>
            <person name="Oren A."/>
            <person name="Chaudhuri R.R."/>
            <person name="La Ragione R."/>
            <person name="Hildebrand F."/>
            <person name="Pallen M.J."/>
        </authorList>
    </citation>
    <scope>NUCLEOTIDE SEQUENCE</scope>
    <source>
        <strain evidence="14">G3-2149</strain>
    </source>
</reference>
<evidence type="ECO:0000256" key="12">
    <source>
        <dbReference type="SAM" id="Phobius"/>
    </source>
</evidence>
<gene>
    <name evidence="14" type="ORF">H9789_07015</name>
</gene>
<comment type="caution">
    <text evidence="14">The sequence shown here is derived from an EMBL/GenBank/DDBJ whole genome shotgun (WGS) entry which is preliminary data.</text>
</comment>
<evidence type="ECO:0000256" key="9">
    <source>
        <dbReference type="ARBA" id="ARBA00022840"/>
    </source>
</evidence>
<dbReference type="InterPro" id="IPR050351">
    <property type="entry name" value="BphY/WalK/GraS-like"/>
</dbReference>
<evidence type="ECO:0000256" key="8">
    <source>
        <dbReference type="ARBA" id="ARBA00022777"/>
    </source>
</evidence>
<dbReference type="GO" id="GO:0000155">
    <property type="term" value="F:phosphorelay sensor kinase activity"/>
    <property type="evidence" value="ECO:0007669"/>
    <property type="project" value="InterPro"/>
</dbReference>
<evidence type="ECO:0000256" key="3">
    <source>
        <dbReference type="ARBA" id="ARBA00012438"/>
    </source>
</evidence>
<keyword evidence="9" id="KW-0067">ATP-binding</keyword>
<evidence type="ECO:0000256" key="6">
    <source>
        <dbReference type="ARBA" id="ARBA00022679"/>
    </source>
</evidence>
<dbReference type="EMBL" id="JAHLFU010000148">
    <property type="protein sequence ID" value="MBU3853549.1"/>
    <property type="molecule type" value="Genomic_DNA"/>
</dbReference>
<dbReference type="SUPFAM" id="SSF55874">
    <property type="entry name" value="ATPase domain of HSP90 chaperone/DNA topoisomerase II/histidine kinase"/>
    <property type="match status" value="1"/>
</dbReference>
<dbReference type="Pfam" id="PF00512">
    <property type="entry name" value="HisKA"/>
    <property type="match status" value="1"/>
</dbReference>
<evidence type="ECO:0000256" key="4">
    <source>
        <dbReference type="ARBA" id="ARBA00022475"/>
    </source>
</evidence>
<evidence type="ECO:0000313" key="15">
    <source>
        <dbReference type="Proteomes" id="UP000823865"/>
    </source>
</evidence>
<dbReference type="InterPro" id="IPR003661">
    <property type="entry name" value="HisK_dim/P_dom"/>
</dbReference>
<dbReference type="FunFam" id="3.30.565.10:FF:000006">
    <property type="entry name" value="Sensor histidine kinase WalK"/>
    <property type="match status" value="1"/>
</dbReference>
<dbReference type="CDD" id="cd00082">
    <property type="entry name" value="HisKA"/>
    <property type="match status" value="1"/>
</dbReference>
<dbReference type="InterPro" id="IPR003594">
    <property type="entry name" value="HATPase_dom"/>
</dbReference>
<dbReference type="PANTHER" id="PTHR45453">
    <property type="entry name" value="PHOSPHATE REGULON SENSOR PROTEIN PHOR"/>
    <property type="match status" value="1"/>
</dbReference>
<evidence type="ECO:0000256" key="1">
    <source>
        <dbReference type="ARBA" id="ARBA00000085"/>
    </source>
</evidence>
<keyword evidence="4" id="KW-1003">Cell membrane</keyword>
<dbReference type="InterPro" id="IPR036890">
    <property type="entry name" value="HATPase_C_sf"/>
</dbReference>
<feature type="transmembrane region" description="Helical" evidence="12">
    <location>
        <begin position="169"/>
        <end position="187"/>
    </location>
</feature>
<dbReference type="FunFam" id="1.10.287.130:FF:000008">
    <property type="entry name" value="Two-component sensor histidine kinase"/>
    <property type="match status" value="1"/>
</dbReference>
<dbReference type="CDD" id="cd00075">
    <property type="entry name" value="HATPase"/>
    <property type="match status" value="1"/>
</dbReference>
<keyword evidence="10" id="KW-0902">Two-component regulatory system</keyword>
<comment type="subcellular location">
    <subcellularLocation>
        <location evidence="2">Cell membrane</location>
    </subcellularLocation>
</comment>
<comment type="catalytic activity">
    <reaction evidence="1">
        <text>ATP + protein L-histidine = ADP + protein N-phospho-L-histidine.</text>
        <dbReference type="EC" id="2.7.13.3"/>
    </reaction>
</comment>
<evidence type="ECO:0000256" key="2">
    <source>
        <dbReference type="ARBA" id="ARBA00004236"/>
    </source>
</evidence>
<evidence type="ECO:0000256" key="11">
    <source>
        <dbReference type="ARBA" id="ARBA00023136"/>
    </source>
</evidence>
<dbReference type="SUPFAM" id="SSF47384">
    <property type="entry name" value="Homodimeric domain of signal transducing histidine kinase"/>
    <property type="match status" value="1"/>
</dbReference>
<keyword evidence="12" id="KW-0812">Transmembrane</keyword>
<reference evidence="14" key="2">
    <citation type="submission" date="2021-04" db="EMBL/GenBank/DDBJ databases">
        <authorList>
            <person name="Gilroy R."/>
        </authorList>
    </citation>
    <scope>NUCLEOTIDE SEQUENCE</scope>
    <source>
        <strain evidence="14">G3-2149</strain>
    </source>
</reference>
<dbReference type="GO" id="GO:0016036">
    <property type="term" value="P:cellular response to phosphate starvation"/>
    <property type="evidence" value="ECO:0007669"/>
    <property type="project" value="TreeGrafter"/>
</dbReference>
<dbReference type="SMART" id="SM00387">
    <property type="entry name" value="HATPase_c"/>
    <property type="match status" value="1"/>
</dbReference>
<evidence type="ECO:0000256" key="5">
    <source>
        <dbReference type="ARBA" id="ARBA00022553"/>
    </source>
</evidence>
<sequence length="599" mass="69188">MHFRLTFSNKLFLSIILLFWLFAGCFTFYQYSREREYKIELLNDRLAIFNSQLHKMLENSDLSDYEEVVDSFASFSHIKNLRVTLITPSGRIIYDNQQAAATMKNHAQREEVIKALKYGSGYSIMRNSETMKMPYFYYASYFKPSKMIIRCALPYDFSLSKRLKADMNYLWGILFITFVLTFVFYKMTARLGKTITQLRLFAKKADMDEPFELKQHSTGDNELDMIARHIVDIYYRLRRTKDELYIAREKLIAHLQISNEGLAIFNPKREVILSNALFTQYANLIIGKNIESIQDVFNIPEFAKLTQFIEETCKDYAVAESKIMTEIIDRSGYIFSIDAVVFQDASFELTICDITKQEEQARMKRQITQNMAHELKTPVSSIQGYLETIINNPDLPQNTMNQFLQRSYAQSQRLTNLLRDITALTRLDEASSLIDVELLDLSQIIRNIVAELALPLEEKQMTVHCSFPDNMMIDGNFSLLYSIFRNLADNAIAYAGVGKEITISCIFEDEDFYFFSFKDNGVGVDPSHLSRLFERFYRVDKGRSRKIGGTGLGLAIVKNAIVFHGGTVHAKQVPDGGLEFIFMLKKKHNNMLTTKTLNS</sequence>
<keyword evidence="5" id="KW-0597">Phosphoprotein</keyword>
<evidence type="ECO:0000256" key="7">
    <source>
        <dbReference type="ARBA" id="ARBA00022741"/>
    </source>
</evidence>
<dbReference type="SMART" id="SM00388">
    <property type="entry name" value="HisKA"/>
    <property type="match status" value="1"/>
</dbReference>
<accession>A0A9E2P134</accession>
<dbReference type="GO" id="GO:0004721">
    <property type="term" value="F:phosphoprotein phosphatase activity"/>
    <property type="evidence" value="ECO:0007669"/>
    <property type="project" value="TreeGrafter"/>
</dbReference>
<dbReference type="Pfam" id="PF02518">
    <property type="entry name" value="HATPase_c"/>
    <property type="match status" value="1"/>
</dbReference>
<dbReference type="Gene3D" id="1.10.287.130">
    <property type="match status" value="1"/>
</dbReference>
<feature type="domain" description="Histidine kinase" evidence="13">
    <location>
        <begin position="370"/>
        <end position="588"/>
    </location>
</feature>
<dbReference type="EC" id="2.7.13.3" evidence="3"/>
<dbReference type="GO" id="GO:0005886">
    <property type="term" value="C:plasma membrane"/>
    <property type="evidence" value="ECO:0007669"/>
    <property type="project" value="UniProtKB-SubCell"/>
</dbReference>
<keyword evidence="11 12" id="KW-0472">Membrane</keyword>
<evidence type="ECO:0000256" key="10">
    <source>
        <dbReference type="ARBA" id="ARBA00023012"/>
    </source>
</evidence>
<keyword evidence="12" id="KW-1133">Transmembrane helix</keyword>
<keyword evidence="7" id="KW-0547">Nucleotide-binding</keyword>